<reference evidence="2 3" key="1">
    <citation type="submission" date="2018-11" db="EMBL/GenBank/DDBJ databases">
        <authorList>
            <consortium name="Pathogen Informatics"/>
        </authorList>
    </citation>
    <scope>NUCLEOTIDE SEQUENCE [LARGE SCALE GENOMIC DNA]</scope>
</reference>
<organism evidence="2 3">
    <name type="scientific">Dibothriocephalus latus</name>
    <name type="common">Fish tapeworm</name>
    <name type="synonym">Diphyllobothrium latum</name>
    <dbReference type="NCBI Taxonomy" id="60516"/>
    <lineage>
        <taxon>Eukaryota</taxon>
        <taxon>Metazoa</taxon>
        <taxon>Spiralia</taxon>
        <taxon>Lophotrochozoa</taxon>
        <taxon>Platyhelminthes</taxon>
        <taxon>Cestoda</taxon>
        <taxon>Eucestoda</taxon>
        <taxon>Diphyllobothriidea</taxon>
        <taxon>Diphyllobothriidae</taxon>
        <taxon>Dibothriocephalus</taxon>
    </lineage>
</organism>
<keyword evidence="3" id="KW-1185">Reference proteome</keyword>
<evidence type="ECO:0000313" key="3">
    <source>
        <dbReference type="Proteomes" id="UP000281553"/>
    </source>
</evidence>
<name>A0A3P7LVA6_DIBLA</name>
<dbReference type="EMBL" id="UYRU01062817">
    <property type="protein sequence ID" value="VDN15527.1"/>
    <property type="molecule type" value="Genomic_DNA"/>
</dbReference>
<proteinExistence type="predicted"/>
<feature type="compositionally biased region" description="Polar residues" evidence="1">
    <location>
        <begin position="25"/>
        <end position="43"/>
    </location>
</feature>
<feature type="region of interest" description="Disordered" evidence="1">
    <location>
        <begin position="21"/>
        <end position="43"/>
    </location>
</feature>
<evidence type="ECO:0000313" key="2">
    <source>
        <dbReference type="EMBL" id="VDN15527.1"/>
    </source>
</evidence>
<dbReference type="Proteomes" id="UP000281553">
    <property type="component" value="Unassembled WGS sequence"/>
</dbReference>
<gene>
    <name evidence="2" type="ORF">DILT_LOCUS11358</name>
</gene>
<accession>A0A3P7LVA6</accession>
<evidence type="ECO:0000256" key="1">
    <source>
        <dbReference type="SAM" id="MobiDB-lite"/>
    </source>
</evidence>
<protein>
    <submittedName>
        <fullName evidence="2">Uncharacterized protein</fullName>
    </submittedName>
</protein>
<dbReference type="AlphaFoldDB" id="A0A3P7LVA6"/>
<dbReference type="OrthoDB" id="6252883at2759"/>
<sequence>MIRENFSFTVTPLTSAEVETIANFGGSSPTSETETDGSPTTEPQDLLIARLGTAHALLNLIETGNQLLLDTQVLECVRKCIFAQCKCSC</sequence>